<evidence type="ECO:0000256" key="7">
    <source>
        <dbReference type="PROSITE-ProRule" id="PRU01373"/>
    </source>
</evidence>
<evidence type="ECO:0000256" key="1">
    <source>
        <dbReference type="ARBA" id="ARBA00004752"/>
    </source>
</evidence>
<dbReference type="PANTHER" id="PTHR36699:SF1">
    <property type="entry name" value="L,D-TRANSPEPTIDASE YAFK-RELATED"/>
    <property type="match status" value="1"/>
</dbReference>
<dbReference type="PANTHER" id="PTHR36699">
    <property type="entry name" value="LD-TRANSPEPTIDASE"/>
    <property type="match status" value="1"/>
</dbReference>
<evidence type="ECO:0000256" key="6">
    <source>
        <dbReference type="ARBA" id="ARBA00023316"/>
    </source>
</evidence>
<organism evidence="10 11">
    <name type="scientific">Methylosinus sporium</name>
    <dbReference type="NCBI Taxonomy" id="428"/>
    <lineage>
        <taxon>Bacteria</taxon>
        <taxon>Pseudomonadati</taxon>
        <taxon>Pseudomonadota</taxon>
        <taxon>Alphaproteobacteria</taxon>
        <taxon>Hyphomicrobiales</taxon>
        <taxon>Methylocystaceae</taxon>
        <taxon>Methylosinus</taxon>
    </lineage>
</organism>
<dbReference type="AlphaFoldDB" id="A0A549SLQ2"/>
<evidence type="ECO:0000256" key="8">
    <source>
        <dbReference type="SAM" id="MobiDB-lite"/>
    </source>
</evidence>
<feature type="region of interest" description="Disordered" evidence="8">
    <location>
        <begin position="398"/>
        <end position="440"/>
    </location>
</feature>
<feature type="active site" description="Nucleophile" evidence="7">
    <location>
        <position position="159"/>
    </location>
</feature>
<dbReference type="GO" id="GO:0009252">
    <property type="term" value="P:peptidoglycan biosynthetic process"/>
    <property type="evidence" value="ECO:0007669"/>
    <property type="project" value="UniProtKB-UniPathway"/>
</dbReference>
<keyword evidence="5 7" id="KW-0573">Peptidoglycan synthesis</keyword>
<dbReference type="GO" id="GO:0071555">
    <property type="term" value="P:cell wall organization"/>
    <property type="evidence" value="ECO:0007669"/>
    <property type="project" value="UniProtKB-UniRule"/>
</dbReference>
<evidence type="ECO:0000313" key="10">
    <source>
        <dbReference type="EMBL" id="TRL30556.1"/>
    </source>
</evidence>
<feature type="domain" description="L,D-TPase catalytic" evidence="9">
    <location>
        <begin position="59"/>
        <end position="187"/>
    </location>
</feature>
<protein>
    <recommendedName>
        <fullName evidence="9">L,D-TPase catalytic domain-containing protein</fullName>
    </recommendedName>
</protein>
<evidence type="ECO:0000256" key="3">
    <source>
        <dbReference type="ARBA" id="ARBA00022679"/>
    </source>
</evidence>
<dbReference type="InterPro" id="IPR038063">
    <property type="entry name" value="Transpep_catalytic_dom"/>
</dbReference>
<dbReference type="SUPFAM" id="SSF141523">
    <property type="entry name" value="L,D-transpeptidase catalytic domain-like"/>
    <property type="match status" value="1"/>
</dbReference>
<evidence type="ECO:0000256" key="5">
    <source>
        <dbReference type="ARBA" id="ARBA00022984"/>
    </source>
</evidence>
<sequence>MNLFRNVGRFAPWGLVGAAALSLAACEDLGSGSQRALSPIPPETLALMEQAGVTKESPTLIRSYKKEAEFQIWKQRPDGRYAYLKTFPMCRWSGQLGPKVREGDRQAPEGFYSITPGQMNPNSAYYLSFNVGYPNAYDRAYGHSGGSIMVHGACSSAGCFSMTDRQIAEIYAILRTSFNNGQRSIQMQSYPFKMTAENLAKHRLDPNIGFWKQLKEGSDHFEVAGKEPSVGVCNRRYVFDATSANGQPLDASAACPPLRRNAEIEAQVAQKAAADDAKVAELAAAGLRPVRVVYQDGGQHPDFHARIAEVSRPEALVAPIEIALDEKTGKSRSPVIAMSAAMSAAKAKKETEFKVAAHEATIVKQAEAAPPAEPAKAGAFAVATDSIGGLLGLTKEQPAAPAVQSEPVAKTEPIKASAKTEVSSVKADASKTEATKASKAVSVKPAVIATAVVAKSSGAKPAATSSQAPASLPSHRAADPAKKPQASLGAERRAKVAAAMGGASGLREALPPVPARP</sequence>
<dbReference type="GO" id="GO:0016740">
    <property type="term" value="F:transferase activity"/>
    <property type="evidence" value="ECO:0007669"/>
    <property type="project" value="UniProtKB-KW"/>
</dbReference>
<comment type="similarity">
    <text evidence="2">Belongs to the YkuD family.</text>
</comment>
<gene>
    <name evidence="10" type="ORF">FM996_16195</name>
</gene>
<dbReference type="Pfam" id="PF03734">
    <property type="entry name" value="YkuD"/>
    <property type="match status" value="1"/>
</dbReference>
<keyword evidence="3" id="KW-0808">Transferase</keyword>
<evidence type="ECO:0000256" key="2">
    <source>
        <dbReference type="ARBA" id="ARBA00005992"/>
    </source>
</evidence>
<evidence type="ECO:0000259" key="9">
    <source>
        <dbReference type="PROSITE" id="PS52029"/>
    </source>
</evidence>
<dbReference type="Proteomes" id="UP000316781">
    <property type="component" value="Unassembled WGS sequence"/>
</dbReference>
<feature type="region of interest" description="Disordered" evidence="8">
    <location>
        <begin position="458"/>
        <end position="517"/>
    </location>
</feature>
<dbReference type="InterPro" id="IPR005490">
    <property type="entry name" value="LD_TPept_cat_dom"/>
</dbReference>
<dbReference type="UniPathway" id="UPA00219"/>
<dbReference type="PROSITE" id="PS51257">
    <property type="entry name" value="PROKAR_LIPOPROTEIN"/>
    <property type="match status" value="1"/>
</dbReference>
<evidence type="ECO:0000256" key="4">
    <source>
        <dbReference type="ARBA" id="ARBA00022960"/>
    </source>
</evidence>
<comment type="caution">
    <text evidence="10">The sequence shown here is derived from an EMBL/GenBank/DDBJ whole genome shotgun (WGS) entry which is preliminary data.</text>
</comment>
<name>A0A549SLQ2_METSR</name>
<dbReference type="CDD" id="cd16913">
    <property type="entry name" value="YkuD_like"/>
    <property type="match status" value="1"/>
</dbReference>
<reference evidence="10 11" key="1">
    <citation type="submission" date="2019-07" db="EMBL/GenBank/DDBJ databases">
        <title>Ln-dependent methylotrophs.</title>
        <authorList>
            <person name="Tani A."/>
        </authorList>
    </citation>
    <scope>NUCLEOTIDE SEQUENCE [LARGE SCALE GENOMIC DNA]</scope>
    <source>
        <strain evidence="10 11">SM89A</strain>
    </source>
</reference>
<proteinExistence type="inferred from homology"/>
<dbReference type="RefSeq" id="WP_142863880.1">
    <property type="nucleotide sequence ID" value="NZ_VJMF01000069.1"/>
</dbReference>
<dbReference type="PROSITE" id="PS52029">
    <property type="entry name" value="LD_TPASE"/>
    <property type="match status" value="1"/>
</dbReference>
<feature type="active site" description="Proton donor/acceptor" evidence="7">
    <location>
        <position position="151"/>
    </location>
</feature>
<dbReference type="EMBL" id="VJMF01000069">
    <property type="protein sequence ID" value="TRL30556.1"/>
    <property type="molecule type" value="Genomic_DNA"/>
</dbReference>
<dbReference type="GO" id="GO:0004180">
    <property type="term" value="F:carboxypeptidase activity"/>
    <property type="evidence" value="ECO:0007669"/>
    <property type="project" value="UniProtKB-ARBA"/>
</dbReference>
<dbReference type="GO" id="GO:0008360">
    <property type="term" value="P:regulation of cell shape"/>
    <property type="evidence" value="ECO:0007669"/>
    <property type="project" value="UniProtKB-UniRule"/>
</dbReference>
<keyword evidence="6 7" id="KW-0961">Cell wall biogenesis/degradation</keyword>
<evidence type="ECO:0000313" key="11">
    <source>
        <dbReference type="Proteomes" id="UP000316781"/>
    </source>
</evidence>
<keyword evidence="4 7" id="KW-0133">Cell shape</keyword>
<comment type="pathway">
    <text evidence="1 7">Cell wall biogenesis; peptidoglycan biosynthesis.</text>
</comment>
<accession>A0A549SLQ2</accession>